<evidence type="ECO:0000313" key="1">
    <source>
        <dbReference type="EMBL" id="MPD00504.1"/>
    </source>
</evidence>
<name>A0A5B7K1K5_PORTR</name>
<dbReference type="EMBL" id="VSRR010123228">
    <property type="protein sequence ID" value="MPD00504.1"/>
    <property type="molecule type" value="Genomic_DNA"/>
</dbReference>
<dbReference type="Proteomes" id="UP000324222">
    <property type="component" value="Unassembled WGS sequence"/>
</dbReference>
<dbReference type="AlphaFoldDB" id="A0A5B7K1K5"/>
<reference evidence="1 2" key="1">
    <citation type="submission" date="2019-05" db="EMBL/GenBank/DDBJ databases">
        <title>Another draft genome of Portunus trituberculatus and its Hox gene families provides insights of decapod evolution.</title>
        <authorList>
            <person name="Jeong J.-H."/>
            <person name="Song I."/>
            <person name="Kim S."/>
            <person name="Choi T."/>
            <person name="Kim D."/>
            <person name="Ryu S."/>
            <person name="Kim W."/>
        </authorList>
    </citation>
    <scope>NUCLEOTIDE SEQUENCE [LARGE SCALE GENOMIC DNA]</scope>
    <source>
        <tissue evidence="1">Muscle</tissue>
    </source>
</reference>
<comment type="caution">
    <text evidence="1">The sequence shown here is derived from an EMBL/GenBank/DDBJ whole genome shotgun (WGS) entry which is preliminary data.</text>
</comment>
<proteinExistence type="predicted"/>
<sequence length="73" mass="8659">MLRCWFRTHRLLDFIYQPHSCVLFPAPTSRLLAASCYLFMPCHGWQEGFSASSVPHTVFKTLFFAFRLYPCFY</sequence>
<gene>
    <name evidence="1" type="ORF">E2C01_095979</name>
</gene>
<evidence type="ECO:0000313" key="2">
    <source>
        <dbReference type="Proteomes" id="UP000324222"/>
    </source>
</evidence>
<keyword evidence="2" id="KW-1185">Reference proteome</keyword>
<organism evidence="1 2">
    <name type="scientific">Portunus trituberculatus</name>
    <name type="common">Swimming crab</name>
    <name type="synonym">Neptunus trituberculatus</name>
    <dbReference type="NCBI Taxonomy" id="210409"/>
    <lineage>
        <taxon>Eukaryota</taxon>
        <taxon>Metazoa</taxon>
        <taxon>Ecdysozoa</taxon>
        <taxon>Arthropoda</taxon>
        <taxon>Crustacea</taxon>
        <taxon>Multicrustacea</taxon>
        <taxon>Malacostraca</taxon>
        <taxon>Eumalacostraca</taxon>
        <taxon>Eucarida</taxon>
        <taxon>Decapoda</taxon>
        <taxon>Pleocyemata</taxon>
        <taxon>Brachyura</taxon>
        <taxon>Eubrachyura</taxon>
        <taxon>Portunoidea</taxon>
        <taxon>Portunidae</taxon>
        <taxon>Portuninae</taxon>
        <taxon>Portunus</taxon>
    </lineage>
</organism>
<accession>A0A5B7K1K5</accession>
<protein>
    <submittedName>
        <fullName evidence="1">Uncharacterized protein</fullName>
    </submittedName>
</protein>